<dbReference type="InterPro" id="IPR029060">
    <property type="entry name" value="PIN-like_dom_sf"/>
</dbReference>
<feature type="region of interest" description="Disordered" evidence="16">
    <location>
        <begin position="390"/>
        <end position="417"/>
    </location>
</feature>
<feature type="domain" description="XPG N-terminal" evidence="18">
    <location>
        <begin position="1"/>
        <end position="99"/>
    </location>
</feature>
<dbReference type="InterPro" id="IPR037315">
    <property type="entry name" value="EXO1_H3TH"/>
</dbReference>
<dbReference type="HOGENOM" id="CLU_457355_0_0_1"/>
<evidence type="ECO:0000313" key="20">
    <source>
        <dbReference type="Proteomes" id="UP000015104"/>
    </source>
</evidence>
<evidence type="ECO:0000256" key="15">
    <source>
        <dbReference type="RuleBase" id="RU910737"/>
    </source>
</evidence>
<dbReference type="EnsemblMetazoa" id="tetur06g02100.1">
    <property type="protein sequence ID" value="tetur06g02100.1"/>
    <property type="gene ID" value="tetur06g02100"/>
</dbReference>
<name>T1K6X7_TETUR</name>
<keyword evidence="14 15" id="KW-0539">Nucleus</keyword>
<dbReference type="PRINTS" id="PR00853">
    <property type="entry name" value="XPGRADSUPER"/>
</dbReference>
<keyword evidence="11 15" id="KW-0267">Excision nuclease</keyword>
<evidence type="ECO:0000256" key="10">
    <source>
        <dbReference type="ARBA" id="ARBA00022842"/>
    </source>
</evidence>
<dbReference type="InterPro" id="IPR008918">
    <property type="entry name" value="HhH2"/>
</dbReference>
<keyword evidence="5 15" id="KW-0479">Metal-binding</keyword>
<dbReference type="EC" id="3.1.-.-" evidence="15"/>
<dbReference type="eggNOG" id="KOG2518">
    <property type="taxonomic scope" value="Eukaryota"/>
</dbReference>
<keyword evidence="10 15" id="KW-0460">Magnesium</keyword>
<protein>
    <recommendedName>
        <fullName evidence="3 15">Exonuclease 1</fullName>
        <ecNumber evidence="15">3.1.-.-</ecNumber>
    </recommendedName>
</protein>
<dbReference type="Gene3D" id="1.10.150.20">
    <property type="entry name" value="5' to 3' exonuclease, C-terminal subdomain"/>
    <property type="match status" value="1"/>
</dbReference>
<reference evidence="20" key="1">
    <citation type="submission" date="2011-08" db="EMBL/GenBank/DDBJ databases">
        <authorList>
            <person name="Rombauts S."/>
        </authorList>
    </citation>
    <scope>NUCLEOTIDE SEQUENCE</scope>
    <source>
        <strain evidence="20">London</strain>
    </source>
</reference>
<dbReference type="GO" id="GO:0017108">
    <property type="term" value="F:5'-flap endonuclease activity"/>
    <property type="evidence" value="ECO:0007669"/>
    <property type="project" value="TreeGrafter"/>
</dbReference>
<dbReference type="SUPFAM" id="SSF88723">
    <property type="entry name" value="PIN domain-like"/>
    <property type="match status" value="1"/>
</dbReference>
<dbReference type="SUPFAM" id="SSF47807">
    <property type="entry name" value="5' to 3' exonuclease, C-terminal subdomain"/>
    <property type="match status" value="1"/>
</dbReference>
<keyword evidence="7 15" id="KW-0228">DNA excision</keyword>
<organism evidence="19 20">
    <name type="scientific">Tetranychus urticae</name>
    <name type="common">Two-spotted spider mite</name>
    <dbReference type="NCBI Taxonomy" id="32264"/>
    <lineage>
        <taxon>Eukaryota</taxon>
        <taxon>Metazoa</taxon>
        <taxon>Ecdysozoa</taxon>
        <taxon>Arthropoda</taxon>
        <taxon>Chelicerata</taxon>
        <taxon>Arachnida</taxon>
        <taxon>Acari</taxon>
        <taxon>Acariformes</taxon>
        <taxon>Trombidiformes</taxon>
        <taxon>Prostigmata</taxon>
        <taxon>Eleutherengona</taxon>
        <taxon>Raphignathae</taxon>
        <taxon>Tetranychoidea</taxon>
        <taxon>Tetranychidae</taxon>
        <taxon>Tetranychus</taxon>
    </lineage>
</organism>
<accession>T1K6X7</accession>
<dbReference type="GO" id="GO:0005634">
    <property type="term" value="C:nucleus"/>
    <property type="evidence" value="ECO:0007669"/>
    <property type="project" value="UniProtKB-SubCell"/>
</dbReference>
<reference evidence="19" key="2">
    <citation type="submission" date="2015-06" db="UniProtKB">
        <authorList>
            <consortium name="EnsemblMetazoa"/>
        </authorList>
    </citation>
    <scope>IDENTIFICATION</scope>
</reference>
<evidence type="ECO:0000256" key="14">
    <source>
        <dbReference type="ARBA" id="ARBA00023242"/>
    </source>
</evidence>
<dbReference type="CDD" id="cd09857">
    <property type="entry name" value="PIN_EXO1"/>
    <property type="match status" value="1"/>
</dbReference>
<evidence type="ECO:0000256" key="2">
    <source>
        <dbReference type="ARBA" id="ARBA00010563"/>
    </source>
</evidence>
<dbReference type="InterPro" id="IPR006085">
    <property type="entry name" value="XPG_DNA_repair_N"/>
</dbReference>
<evidence type="ECO:0000256" key="3">
    <source>
        <dbReference type="ARBA" id="ARBA00020324"/>
    </source>
</evidence>
<evidence type="ECO:0000256" key="5">
    <source>
        <dbReference type="ARBA" id="ARBA00022723"/>
    </source>
</evidence>
<keyword evidence="6 15" id="KW-0227">DNA damage</keyword>
<dbReference type="SMART" id="SM00485">
    <property type="entry name" value="XPGN"/>
    <property type="match status" value="1"/>
</dbReference>
<dbReference type="GO" id="GO:0046872">
    <property type="term" value="F:metal ion binding"/>
    <property type="evidence" value="ECO:0007669"/>
    <property type="project" value="UniProtKB-UniRule"/>
</dbReference>
<evidence type="ECO:0000256" key="11">
    <source>
        <dbReference type="ARBA" id="ARBA00022881"/>
    </source>
</evidence>
<evidence type="ECO:0000256" key="13">
    <source>
        <dbReference type="ARBA" id="ARBA00023204"/>
    </source>
</evidence>
<dbReference type="Gene3D" id="3.40.50.1010">
    <property type="entry name" value="5'-nuclease"/>
    <property type="match status" value="1"/>
</dbReference>
<dbReference type="PANTHER" id="PTHR11081">
    <property type="entry name" value="FLAP ENDONUCLEASE FAMILY MEMBER"/>
    <property type="match status" value="1"/>
</dbReference>
<dbReference type="GO" id="GO:0006298">
    <property type="term" value="P:mismatch repair"/>
    <property type="evidence" value="ECO:0007669"/>
    <property type="project" value="TreeGrafter"/>
</dbReference>
<dbReference type="FunFam" id="1.10.150.20:FF:000011">
    <property type="entry name" value="exonuclease 1"/>
    <property type="match status" value="1"/>
</dbReference>
<dbReference type="GO" id="GO:0035312">
    <property type="term" value="F:5'-3' DNA exonuclease activity"/>
    <property type="evidence" value="ECO:0007669"/>
    <property type="project" value="UniProtKB-UniRule"/>
</dbReference>
<evidence type="ECO:0000259" key="17">
    <source>
        <dbReference type="SMART" id="SM00484"/>
    </source>
</evidence>
<evidence type="ECO:0000313" key="19">
    <source>
        <dbReference type="EnsemblMetazoa" id="tetur06g02100.1"/>
    </source>
</evidence>
<evidence type="ECO:0000256" key="4">
    <source>
        <dbReference type="ARBA" id="ARBA00022722"/>
    </source>
</evidence>
<dbReference type="InterPro" id="IPR006084">
    <property type="entry name" value="XPG/Rad2"/>
</dbReference>
<keyword evidence="8 15" id="KW-0378">Hydrolase</keyword>
<dbReference type="FunFam" id="3.40.50.1010:FF:000002">
    <property type="entry name" value="Exonuclease 1, putative"/>
    <property type="match status" value="1"/>
</dbReference>
<dbReference type="GO" id="GO:0006310">
    <property type="term" value="P:DNA recombination"/>
    <property type="evidence" value="ECO:0007669"/>
    <property type="project" value="TreeGrafter"/>
</dbReference>
<feature type="domain" description="XPG-I" evidence="17">
    <location>
        <begin position="138"/>
        <end position="213"/>
    </location>
</feature>
<keyword evidence="9 15" id="KW-0269">Exonuclease</keyword>
<dbReference type="Proteomes" id="UP000015104">
    <property type="component" value="Unassembled WGS sequence"/>
</dbReference>
<dbReference type="OMA" id="HFVITED"/>
<dbReference type="STRING" id="32264.T1K6X7"/>
<evidence type="ECO:0000256" key="1">
    <source>
        <dbReference type="ARBA" id="ARBA00004123"/>
    </source>
</evidence>
<feature type="compositionally biased region" description="Polar residues" evidence="16">
    <location>
        <begin position="390"/>
        <end position="413"/>
    </location>
</feature>
<dbReference type="SMART" id="SM00279">
    <property type="entry name" value="HhH2"/>
    <property type="match status" value="1"/>
</dbReference>
<evidence type="ECO:0000256" key="12">
    <source>
        <dbReference type="ARBA" id="ARBA00023125"/>
    </source>
</evidence>
<feature type="region of interest" description="Disordered" evidence="16">
    <location>
        <begin position="498"/>
        <end position="577"/>
    </location>
</feature>
<dbReference type="Pfam" id="PF00867">
    <property type="entry name" value="XPG_I"/>
    <property type="match status" value="1"/>
</dbReference>
<evidence type="ECO:0000259" key="18">
    <source>
        <dbReference type="SMART" id="SM00485"/>
    </source>
</evidence>
<sequence length="597" mass="67918">MGIQGLLPFLNSASMSVNIEELTNCVALVDIYCWLHKAVYGCSDDIFNKKDTSYYVDYCLNKVESLKKIGIKCILVFDGLNLPSKKVTEDARRRNREKTKEKVKQLILEGNKKEASEMMKRCIDITPEMAKKLINACRQRGIDYIVAPYEADAQIGYLMRKKVGHFVITEDSDLLLFECDYVLVKFDKFGKGVLIRRSKISDCLGPKARNFKFEKFRRMCILSGCDYLPSLPGIGLQKAKKFFGVTMNEDMRKALPKLPSYLKMKGLKVDKEYIEGFLRAENTFKYQTVFCPFERKLVPLNPYDDNVNPQDLDYAGKRFDDNLALQWALGNVDVKTMKVVDSYVPANFKYSNNEKDDSIWSIKFQPREFNPLELRFTRKSNVSELNSTQLSQEDSFISQSPSLSQKRASTEPTPSAKRMNIDTSLIDSYRQLKQEEADDISIVKSRHFSMQEDEDDLANKTFDEIVEERDKRRKKLSFLCSFNASYFEDVTVEDSKVVTTPTVPTPPDSQPSISSSQSSVNSSSECSTLSTLSSLSSQSSQSSSQSSSQPLTSSIELAEPIIKVTPPQEKKPETKSIQNSISLLERFAFKKRPLSKT</sequence>
<proteinExistence type="inferred from homology"/>
<evidence type="ECO:0000256" key="8">
    <source>
        <dbReference type="ARBA" id="ARBA00022801"/>
    </source>
</evidence>
<dbReference type="InterPro" id="IPR006086">
    <property type="entry name" value="XPG-I_dom"/>
</dbReference>
<comment type="cofactor">
    <cofactor evidence="15">
        <name>Mg(2+)</name>
        <dbReference type="ChEBI" id="CHEBI:18420"/>
    </cofactor>
    <text evidence="15">Binds 2 magnesium ions per subunit. They probably participate in the reaction catalyzed by the enzyme. May bind an additional third magnesium ion after substrate binding.</text>
</comment>
<comment type="similarity">
    <text evidence="2 15">Belongs to the XPG/RAD2 endonuclease family. EXO1 subfamily.</text>
</comment>
<evidence type="ECO:0000256" key="16">
    <source>
        <dbReference type="SAM" id="MobiDB-lite"/>
    </source>
</evidence>
<feature type="compositionally biased region" description="Low complexity" evidence="16">
    <location>
        <begin position="510"/>
        <end position="554"/>
    </location>
</feature>
<evidence type="ECO:0000256" key="7">
    <source>
        <dbReference type="ARBA" id="ARBA00022769"/>
    </source>
</evidence>
<dbReference type="PANTHER" id="PTHR11081:SF8">
    <property type="entry name" value="EXONUCLEASE 1"/>
    <property type="match status" value="1"/>
</dbReference>
<dbReference type="SMART" id="SM00484">
    <property type="entry name" value="XPGI"/>
    <property type="match status" value="1"/>
</dbReference>
<dbReference type="Pfam" id="PF00752">
    <property type="entry name" value="XPG_N"/>
    <property type="match status" value="1"/>
</dbReference>
<keyword evidence="20" id="KW-1185">Reference proteome</keyword>
<keyword evidence="4 15" id="KW-0540">Nuclease</keyword>
<evidence type="ECO:0000256" key="6">
    <source>
        <dbReference type="ARBA" id="ARBA00022763"/>
    </source>
</evidence>
<dbReference type="CDD" id="cd09908">
    <property type="entry name" value="H3TH_EXO1"/>
    <property type="match status" value="1"/>
</dbReference>
<dbReference type="GO" id="GO:0003677">
    <property type="term" value="F:DNA binding"/>
    <property type="evidence" value="ECO:0007669"/>
    <property type="project" value="UniProtKB-UniRule"/>
</dbReference>
<dbReference type="KEGG" id="tut:107361261"/>
<dbReference type="InterPro" id="IPR044752">
    <property type="entry name" value="PIN-like_EXO1"/>
</dbReference>
<dbReference type="InterPro" id="IPR036279">
    <property type="entry name" value="5-3_exonuclease_C_sf"/>
</dbReference>
<comment type="function">
    <text evidence="15">5'-&gt;3' double-stranded DNA exonuclease which may also possess a cryptic 3'-&gt;5' double-stranded DNA exonuclease activity. Functions in DNA mismatch repair.</text>
</comment>
<keyword evidence="12 15" id="KW-0238">DNA-binding</keyword>
<dbReference type="OrthoDB" id="26491at2759"/>
<gene>
    <name evidence="19" type="primary">107361261</name>
</gene>
<keyword evidence="13 15" id="KW-0234">DNA repair</keyword>
<comment type="subcellular location">
    <subcellularLocation>
        <location evidence="1 15">Nucleus</location>
    </subcellularLocation>
</comment>
<evidence type="ECO:0000256" key="9">
    <source>
        <dbReference type="ARBA" id="ARBA00022839"/>
    </source>
</evidence>
<dbReference type="AlphaFoldDB" id="T1K6X7"/>
<dbReference type="EMBL" id="CAEY01001797">
    <property type="status" value="NOT_ANNOTATED_CDS"/>
    <property type="molecule type" value="Genomic_DNA"/>
</dbReference>